<dbReference type="Proteomes" id="UP000605427">
    <property type="component" value="Unassembled WGS sequence"/>
</dbReference>
<name>A0ABQ2A0J4_9BACL</name>
<accession>A0ABQ2A0J4</accession>
<comment type="caution">
    <text evidence="1">The sequence shown here is derived from an EMBL/GenBank/DDBJ whole genome shotgun (WGS) entry which is preliminary data.</text>
</comment>
<sequence length="64" mass="7420">MKVTYAVAKKDENGNRIYKTAVGTFERSLKNAELHEHPFRLTIEDGEKRVRVFISQETAEEKPL</sequence>
<proteinExistence type="predicted"/>
<organism evidence="1 2">
    <name type="scientific">Saccharibacillus endophyticus</name>
    <dbReference type="NCBI Taxonomy" id="2060666"/>
    <lineage>
        <taxon>Bacteria</taxon>
        <taxon>Bacillati</taxon>
        <taxon>Bacillota</taxon>
        <taxon>Bacilli</taxon>
        <taxon>Bacillales</taxon>
        <taxon>Paenibacillaceae</taxon>
        <taxon>Saccharibacillus</taxon>
    </lineage>
</organism>
<protein>
    <submittedName>
        <fullName evidence="1">Uncharacterized protein</fullName>
    </submittedName>
</protein>
<keyword evidence="2" id="KW-1185">Reference proteome</keyword>
<dbReference type="EMBL" id="BMDD01000004">
    <property type="protein sequence ID" value="GGH81828.1"/>
    <property type="molecule type" value="Genomic_DNA"/>
</dbReference>
<evidence type="ECO:0000313" key="2">
    <source>
        <dbReference type="Proteomes" id="UP000605427"/>
    </source>
</evidence>
<gene>
    <name evidence="1" type="ORF">GCM10007362_32220</name>
</gene>
<reference evidence="2" key="1">
    <citation type="journal article" date="2019" name="Int. J. Syst. Evol. Microbiol.">
        <title>The Global Catalogue of Microorganisms (GCM) 10K type strain sequencing project: providing services to taxonomists for standard genome sequencing and annotation.</title>
        <authorList>
            <consortium name="The Broad Institute Genomics Platform"/>
            <consortium name="The Broad Institute Genome Sequencing Center for Infectious Disease"/>
            <person name="Wu L."/>
            <person name="Ma J."/>
        </authorList>
    </citation>
    <scope>NUCLEOTIDE SEQUENCE [LARGE SCALE GENOMIC DNA]</scope>
    <source>
        <strain evidence="2">CCM 8702</strain>
    </source>
</reference>
<evidence type="ECO:0000313" key="1">
    <source>
        <dbReference type="EMBL" id="GGH81828.1"/>
    </source>
</evidence>
<dbReference type="RefSeq" id="WP_172245351.1">
    <property type="nucleotide sequence ID" value="NZ_BMDD01000004.1"/>
</dbReference>